<comment type="caution">
    <text evidence="8">The sequence shown here is derived from an EMBL/GenBank/DDBJ whole genome shotgun (WGS) entry which is preliminary data.</text>
</comment>
<reference evidence="8" key="1">
    <citation type="journal article" date="2023" name="PLoS Negl. Trop. Dis.">
        <title>A genome sequence for Biomphalaria pfeifferi, the major vector snail for the human-infecting parasite Schistosoma mansoni.</title>
        <authorList>
            <person name="Bu L."/>
            <person name="Lu L."/>
            <person name="Laidemitt M.R."/>
            <person name="Zhang S.M."/>
            <person name="Mutuku M."/>
            <person name="Mkoji G."/>
            <person name="Steinauer M."/>
            <person name="Loker E.S."/>
        </authorList>
    </citation>
    <scope>NUCLEOTIDE SEQUENCE</scope>
    <source>
        <strain evidence="8">KasaAsao</strain>
    </source>
</reference>
<dbReference type="AlphaFoldDB" id="A0AAD8B7R7"/>
<keyword evidence="9" id="KW-1185">Reference proteome</keyword>
<dbReference type="PANTHER" id="PTHR24379:SF121">
    <property type="entry name" value="C2H2-TYPE DOMAIN-CONTAINING PROTEIN"/>
    <property type="match status" value="1"/>
</dbReference>
<keyword evidence="4" id="KW-0862">Zinc</keyword>
<evidence type="ECO:0000256" key="2">
    <source>
        <dbReference type="ARBA" id="ARBA00022737"/>
    </source>
</evidence>
<dbReference type="InterPro" id="IPR013087">
    <property type="entry name" value="Znf_C2H2_type"/>
</dbReference>
<evidence type="ECO:0000313" key="9">
    <source>
        <dbReference type="Proteomes" id="UP001233172"/>
    </source>
</evidence>
<feature type="region of interest" description="Disordered" evidence="6">
    <location>
        <begin position="199"/>
        <end position="226"/>
    </location>
</feature>
<evidence type="ECO:0000259" key="7">
    <source>
        <dbReference type="PROSITE" id="PS50157"/>
    </source>
</evidence>
<evidence type="ECO:0000313" key="8">
    <source>
        <dbReference type="EMBL" id="KAK0049484.1"/>
    </source>
</evidence>
<dbReference type="Pfam" id="PF00096">
    <property type="entry name" value="zf-C2H2"/>
    <property type="match status" value="3"/>
</dbReference>
<name>A0AAD8B7R7_BIOPF</name>
<evidence type="ECO:0000256" key="3">
    <source>
        <dbReference type="ARBA" id="ARBA00022771"/>
    </source>
</evidence>
<evidence type="ECO:0000256" key="1">
    <source>
        <dbReference type="ARBA" id="ARBA00022723"/>
    </source>
</evidence>
<organism evidence="8 9">
    <name type="scientific">Biomphalaria pfeifferi</name>
    <name type="common">Bloodfluke planorb</name>
    <name type="synonym">Freshwater snail</name>
    <dbReference type="NCBI Taxonomy" id="112525"/>
    <lineage>
        <taxon>Eukaryota</taxon>
        <taxon>Metazoa</taxon>
        <taxon>Spiralia</taxon>
        <taxon>Lophotrochozoa</taxon>
        <taxon>Mollusca</taxon>
        <taxon>Gastropoda</taxon>
        <taxon>Heterobranchia</taxon>
        <taxon>Euthyneura</taxon>
        <taxon>Panpulmonata</taxon>
        <taxon>Hygrophila</taxon>
        <taxon>Lymnaeoidea</taxon>
        <taxon>Planorbidae</taxon>
        <taxon>Biomphalaria</taxon>
    </lineage>
</organism>
<dbReference type="SMART" id="SM00355">
    <property type="entry name" value="ZnF_C2H2"/>
    <property type="match status" value="5"/>
</dbReference>
<dbReference type="PANTHER" id="PTHR24379">
    <property type="entry name" value="KRAB AND ZINC FINGER DOMAIN-CONTAINING"/>
    <property type="match status" value="1"/>
</dbReference>
<feature type="compositionally biased region" description="Low complexity" evidence="6">
    <location>
        <begin position="199"/>
        <end position="208"/>
    </location>
</feature>
<dbReference type="Proteomes" id="UP001233172">
    <property type="component" value="Unassembled WGS sequence"/>
</dbReference>
<keyword evidence="2" id="KW-0677">Repeat</keyword>
<dbReference type="PROSITE" id="PS00028">
    <property type="entry name" value="ZINC_FINGER_C2H2_1"/>
    <property type="match status" value="1"/>
</dbReference>
<protein>
    <submittedName>
        <fullName evidence="8">Zinc finger protein 460</fullName>
    </submittedName>
</protein>
<sequence>MKPWTHYGLLTPPYCIRGGTRPENVNQDHLFLSMPVSAHGVHHDPLLHSYWPRPLSVYEEASGLAGTVFKPVAIRLTNIYAGLPLSLSLVGQCRALEPNYGARPVGLENIEGQPNRAHQFPFIPQEISGPNTNYLREFMSLRPSHFPYPSHTSSSEINQKLKDLLHFRQELFQDRALCFDSHGIPICYGNLQPRASSEAASLSSNEASQKGQTERSLASTNEPNAEEISSLLRQNTTGRGVDDVKLKNNNKTFAKAQSNTLLFKKSRRKFVSALSKFKKQKVNKVKNSHDNVCADANVSENKMADTSDNLVSSSSSSVDAIDTKKMKMSGLASLLITEGQRSLTTFANDLSNQSADENVESRSGSAHMYQSLVSPGDDRKSFSCPQCRYTTDRKNNLKRHVVTMHQESSKTLECCGVVFQSKALLRDHNSVFHRGGYRCQICSRNFCRKALLRRHLTVHSGQKDFFCALCGYATSHKSNLERHQKVHNKKDPSDTRLKRECSFKKSITNGVRRPSTDTNSKKKLEFVDKGLTNSSNISNSHTANREGPFVEKADINNTKCKDSHTGEQCMDSGNTSLRSYFSSESFRPKNFPSGTDQNLATKQDSVLVWSMLDSASSDHLLNVKARDANGMGGSNEMANIVLRTNATSSDIRKRLFPVRYECSDCGRRFKIQSDLSLHEMQCMLRD</sequence>
<feature type="domain" description="C2H2-type" evidence="7">
    <location>
        <begin position="382"/>
        <end position="410"/>
    </location>
</feature>
<dbReference type="EMBL" id="JASAOG010000125">
    <property type="protein sequence ID" value="KAK0049484.1"/>
    <property type="molecule type" value="Genomic_DNA"/>
</dbReference>
<evidence type="ECO:0000256" key="6">
    <source>
        <dbReference type="SAM" id="MobiDB-lite"/>
    </source>
</evidence>
<feature type="compositionally biased region" description="Polar residues" evidence="6">
    <location>
        <begin position="209"/>
        <end position="223"/>
    </location>
</feature>
<gene>
    <name evidence="8" type="ORF">Bpfe_021020</name>
</gene>
<feature type="domain" description="C2H2-type" evidence="7">
    <location>
        <begin position="660"/>
        <end position="686"/>
    </location>
</feature>
<keyword evidence="3 5" id="KW-0863">Zinc-finger</keyword>
<accession>A0AAD8B7R7</accession>
<dbReference type="FunFam" id="3.30.160.60:FF:000446">
    <property type="entry name" value="Zinc finger protein"/>
    <property type="match status" value="1"/>
</dbReference>
<dbReference type="Pfam" id="PF13909">
    <property type="entry name" value="zf-H2C2_5"/>
    <property type="match status" value="1"/>
</dbReference>
<evidence type="ECO:0000256" key="4">
    <source>
        <dbReference type="ARBA" id="ARBA00022833"/>
    </source>
</evidence>
<feature type="domain" description="C2H2-type" evidence="7">
    <location>
        <begin position="465"/>
        <end position="492"/>
    </location>
</feature>
<keyword evidence="1" id="KW-0479">Metal-binding</keyword>
<feature type="domain" description="C2H2-type" evidence="7">
    <location>
        <begin position="437"/>
        <end position="464"/>
    </location>
</feature>
<evidence type="ECO:0000256" key="5">
    <source>
        <dbReference type="PROSITE-ProRule" id="PRU00042"/>
    </source>
</evidence>
<dbReference type="Gene3D" id="3.30.160.60">
    <property type="entry name" value="Classic Zinc Finger"/>
    <property type="match status" value="3"/>
</dbReference>
<dbReference type="PROSITE" id="PS50157">
    <property type="entry name" value="ZINC_FINGER_C2H2_2"/>
    <property type="match status" value="4"/>
</dbReference>
<dbReference type="GO" id="GO:0008270">
    <property type="term" value="F:zinc ion binding"/>
    <property type="evidence" value="ECO:0007669"/>
    <property type="project" value="UniProtKB-KW"/>
</dbReference>
<proteinExistence type="predicted"/>
<dbReference type="InterPro" id="IPR036236">
    <property type="entry name" value="Znf_C2H2_sf"/>
</dbReference>
<dbReference type="SUPFAM" id="SSF57667">
    <property type="entry name" value="beta-beta-alpha zinc fingers"/>
    <property type="match status" value="2"/>
</dbReference>
<reference evidence="8" key="2">
    <citation type="submission" date="2023-04" db="EMBL/GenBank/DDBJ databases">
        <authorList>
            <person name="Bu L."/>
            <person name="Lu L."/>
            <person name="Laidemitt M.R."/>
            <person name="Zhang S.M."/>
            <person name="Mutuku M."/>
            <person name="Mkoji G."/>
            <person name="Steinauer M."/>
            <person name="Loker E.S."/>
        </authorList>
    </citation>
    <scope>NUCLEOTIDE SEQUENCE</scope>
    <source>
        <strain evidence="8">KasaAsao</strain>
        <tissue evidence="8">Whole Snail</tissue>
    </source>
</reference>